<keyword evidence="5" id="KW-1185">Reference proteome</keyword>
<feature type="chain" id="PRO_5012181840" evidence="3">
    <location>
        <begin position="16"/>
        <end position="203"/>
    </location>
</feature>
<dbReference type="InterPro" id="IPR004911">
    <property type="entry name" value="Interferon-induced_GILT"/>
</dbReference>
<dbReference type="GO" id="GO:0016671">
    <property type="term" value="F:oxidoreductase activity, acting on a sulfur group of donors, disulfide as acceptor"/>
    <property type="evidence" value="ECO:0007669"/>
    <property type="project" value="InterPro"/>
</dbReference>
<evidence type="ECO:0000256" key="2">
    <source>
        <dbReference type="ARBA" id="ARBA00023180"/>
    </source>
</evidence>
<dbReference type="PANTHER" id="PTHR13234">
    <property type="entry name" value="GAMMA-INTERFERON INDUCIBLE LYSOSOMAL THIOL REDUCTASE GILT"/>
    <property type="match status" value="1"/>
</dbReference>
<evidence type="ECO:0000313" key="5">
    <source>
        <dbReference type="Proteomes" id="UP000183832"/>
    </source>
</evidence>
<gene>
    <name evidence="4" type="ORF">CLUMA_CG012046</name>
</gene>
<evidence type="ECO:0000313" key="4">
    <source>
        <dbReference type="EMBL" id="CRK98817.1"/>
    </source>
</evidence>
<comment type="similarity">
    <text evidence="1">Belongs to the GILT family.</text>
</comment>
<dbReference type="Pfam" id="PF03227">
    <property type="entry name" value="GILT"/>
    <property type="match status" value="1"/>
</dbReference>
<dbReference type="PANTHER" id="PTHR13234:SF68">
    <property type="entry name" value="GH19763P"/>
    <property type="match status" value="1"/>
</dbReference>
<organism evidence="4 5">
    <name type="scientific">Clunio marinus</name>
    <dbReference type="NCBI Taxonomy" id="568069"/>
    <lineage>
        <taxon>Eukaryota</taxon>
        <taxon>Metazoa</taxon>
        <taxon>Ecdysozoa</taxon>
        <taxon>Arthropoda</taxon>
        <taxon>Hexapoda</taxon>
        <taxon>Insecta</taxon>
        <taxon>Pterygota</taxon>
        <taxon>Neoptera</taxon>
        <taxon>Endopterygota</taxon>
        <taxon>Diptera</taxon>
        <taxon>Nematocera</taxon>
        <taxon>Chironomoidea</taxon>
        <taxon>Chironomidae</taxon>
        <taxon>Clunio</taxon>
    </lineage>
</organism>
<evidence type="ECO:0000256" key="3">
    <source>
        <dbReference type="SAM" id="SignalP"/>
    </source>
</evidence>
<dbReference type="EMBL" id="CVRI01000048">
    <property type="protein sequence ID" value="CRK98817.1"/>
    <property type="molecule type" value="Genomic_DNA"/>
</dbReference>
<dbReference type="STRING" id="568069.A0A1J1IK42"/>
<keyword evidence="3" id="KW-0732">Signal</keyword>
<evidence type="ECO:0000256" key="1">
    <source>
        <dbReference type="ARBA" id="ARBA00005679"/>
    </source>
</evidence>
<reference evidence="4 5" key="1">
    <citation type="submission" date="2015-04" db="EMBL/GenBank/DDBJ databases">
        <authorList>
            <person name="Syromyatnikov M.Y."/>
            <person name="Popov V.N."/>
        </authorList>
    </citation>
    <scope>NUCLEOTIDE SEQUENCE [LARGE SCALE GENOMIC DNA]</scope>
</reference>
<dbReference type="Proteomes" id="UP000183832">
    <property type="component" value="Unassembled WGS sequence"/>
</dbReference>
<keyword evidence="2" id="KW-0325">Glycoprotein</keyword>
<dbReference type="AlphaFoldDB" id="A0A1J1IK42"/>
<dbReference type="OrthoDB" id="958254at2759"/>
<sequence length="203" mass="23305">MKLWIILALVSVNLACVAKVKMDIYYESLCPDSMRFFSDELTPLYNNFKQHMDITFIPFGKSNSYETAESEIEFECQHGPDECFGNKVQGCMLSRILDQDTQFAYLSCQMVIGADRTHQTCVEQFGFDWNEIVQCTQSEFATRQQLGYEQITTPVLQQTNWVPTIAYNGRIDENSIGGRAPPLKELLCDLIYNTNPACKVKRY</sequence>
<feature type="signal peptide" evidence="3">
    <location>
        <begin position="1"/>
        <end position="15"/>
    </location>
</feature>
<name>A0A1J1IK42_9DIPT</name>
<protein>
    <submittedName>
        <fullName evidence="4">CLUMA_CG012046, isoform A</fullName>
    </submittedName>
</protein>
<accession>A0A1J1IK42</accession>
<proteinExistence type="inferred from homology"/>